<evidence type="ECO:0000313" key="5">
    <source>
        <dbReference type="EMBL" id="CAG8823636.1"/>
    </source>
</evidence>
<sequence length="182" mass="19835">MATKVRPVPPPKPARLSMSSQKRISEISSSTRSSTITVTDIPLSESPPPELSEESFNIDDRTPRASEIFLPSPEGRQARALYDFVGEVSYNELSFKAGDTICILKEQLSEGWSLAEKDGITGLVPESYITYTTEFTEVLNSEVLSSSLSSHSDRDSINIGGNNHHSKNESITGSIYGSLSGY</sequence>
<dbReference type="CDD" id="cd00174">
    <property type="entry name" value="SH3"/>
    <property type="match status" value="1"/>
</dbReference>
<evidence type="ECO:0000256" key="1">
    <source>
        <dbReference type="ARBA" id="ARBA00022443"/>
    </source>
</evidence>
<dbReference type="GO" id="GO:0035091">
    <property type="term" value="F:phosphatidylinositol binding"/>
    <property type="evidence" value="ECO:0007669"/>
    <property type="project" value="TreeGrafter"/>
</dbReference>
<dbReference type="PRINTS" id="PR00452">
    <property type="entry name" value="SH3DOMAIN"/>
</dbReference>
<reference evidence="5" key="1">
    <citation type="submission" date="2021-06" db="EMBL/GenBank/DDBJ databases">
        <authorList>
            <person name="Kallberg Y."/>
            <person name="Tangrot J."/>
            <person name="Rosling A."/>
        </authorList>
    </citation>
    <scope>NUCLEOTIDE SEQUENCE</scope>
    <source>
        <strain evidence="5">MA453B</strain>
    </source>
</reference>
<dbReference type="Proteomes" id="UP000789405">
    <property type="component" value="Unassembled WGS sequence"/>
</dbReference>
<gene>
    <name evidence="5" type="ORF">DERYTH_LOCUS27538</name>
</gene>
<evidence type="ECO:0000256" key="2">
    <source>
        <dbReference type="PROSITE-ProRule" id="PRU00192"/>
    </source>
</evidence>
<dbReference type="InterPro" id="IPR036028">
    <property type="entry name" value="SH3-like_dom_sf"/>
</dbReference>
<dbReference type="PANTHER" id="PTHR45827">
    <property type="entry name" value="SORTING NEXIN"/>
    <property type="match status" value="1"/>
</dbReference>
<dbReference type="SMART" id="SM00326">
    <property type="entry name" value="SH3"/>
    <property type="match status" value="1"/>
</dbReference>
<dbReference type="PANTHER" id="PTHR45827:SF1">
    <property type="entry name" value="SORTING NEXIN"/>
    <property type="match status" value="1"/>
</dbReference>
<comment type="caution">
    <text evidence="5">The sequence shown here is derived from an EMBL/GenBank/DDBJ whole genome shotgun (WGS) entry which is preliminary data.</text>
</comment>
<dbReference type="GO" id="GO:0016197">
    <property type="term" value="P:endosomal transport"/>
    <property type="evidence" value="ECO:0007669"/>
    <property type="project" value="TreeGrafter"/>
</dbReference>
<feature type="region of interest" description="Disordered" evidence="3">
    <location>
        <begin position="1"/>
        <end position="56"/>
    </location>
</feature>
<dbReference type="SUPFAM" id="SSF50044">
    <property type="entry name" value="SH3-domain"/>
    <property type="match status" value="1"/>
</dbReference>
<name>A0A9N9KG80_9GLOM</name>
<dbReference type="InterPro" id="IPR001452">
    <property type="entry name" value="SH3_domain"/>
</dbReference>
<dbReference type="PROSITE" id="PS50002">
    <property type="entry name" value="SH3"/>
    <property type="match status" value="1"/>
</dbReference>
<dbReference type="GO" id="GO:0031410">
    <property type="term" value="C:cytoplasmic vesicle"/>
    <property type="evidence" value="ECO:0007669"/>
    <property type="project" value="TreeGrafter"/>
</dbReference>
<accession>A0A9N9KG80</accession>
<feature type="non-terminal residue" evidence="5">
    <location>
        <position position="1"/>
    </location>
</feature>
<protein>
    <submittedName>
        <fullName evidence="5">20244_t:CDS:1</fullName>
    </submittedName>
</protein>
<dbReference type="GO" id="GO:0005886">
    <property type="term" value="C:plasma membrane"/>
    <property type="evidence" value="ECO:0007669"/>
    <property type="project" value="TreeGrafter"/>
</dbReference>
<dbReference type="OrthoDB" id="19092at2759"/>
<dbReference type="GO" id="GO:0006897">
    <property type="term" value="P:endocytosis"/>
    <property type="evidence" value="ECO:0007669"/>
    <property type="project" value="TreeGrafter"/>
</dbReference>
<dbReference type="Gene3D" id="2.30.30.40">
    <property type="entry name" value="SH3 Domains"/>
    <property type="match status" value="1"/>
</dbReference>
<dbReference type="GO" id="GO:0097320">
    <property type="term" value="P:plasma membrane tubulation"/>
    <property type="evidence" value="ECO:0007669"/>
    <property type="project" value="TreeGrafter"/>
</dbReference>
<keyword evidence="6" id="KW-1185">Reference proteome</keyword>
<keyword evidence="1 2" id="KW-0728">SH3 domain</keyword>
<dbReference type="Pfam" id="PF14604">
    <property type="entry name" value="SH3_9"/>
    <property type="match status" value="1"/>
</dbReference>
<evidence type="ECO:0000259" key="4">
    <source>
        <dbReference type="PROSITE" id="PS50002"/>
    </source>
</evidence>
<proteinExistence type="predicted"/>
<organism evidence="5 6">
    <name type="scientific">Dentiscutata erythropus</name>
    <dbReference type="NCBI Taxonomy" id="1348616"/>
    <lineage>
        <taxon>Eukaryota</taxon>
        <taxon>Fungi</taxon>
        <taxon>Fungi incertae sedis</taxon>
        <taxon>Mucoromycota</taxon>
        <taxon>Glomeromycotina</taxon>
        <taxon>Glomeromycetes</taxon>
        <taxon>Diversisporales</taxon>
        <taxon>Gigasporaceae</taxon>
        <taxon>Dentiscutata</taxon>
    </lineage>
</organism>
<dbReference type="AlphaFoldDB" id="A0A9N9KG80"/>
<evidence type="ECO:0000313" key="6">
    <source>
        <dbReference type="Proteomes" id="UP000789405"/>
    </source>
</evidence>
<dbReference type="EMBL" id="CAJVPY010063696">
    <property type="protein sequence ID" value="CAG8823636.1"/>
    <property type="molecule type" value="Genomic_DNA"/>
</dbReference>
<feature type="compositionally biased region" description="Low complexity" evidence="3">
    <location>
        <begin position="14"/>
        <end position="44"/>
    </location>
</feature>
<feature type="domain" description="SH3" evidence="4">
    <location>
        <begin position="73"/>
        <end position="134"/>
    </location>
</feature>
<evidence type="ECO:0000256" key="3">
    <source>
        <dbReference type="SAM" id="MobiDB-lite"/>
    </source>
</evidence>